<organism evidence="3 4">
    <name type="scientific">Alternaria panax</name>
    <dbReference type="NCBI Taxonomy" id="48097"/>
    <lineage>
        <taxon>Eukaryota</taxon>
        <taxon>Fungi</taxon>
        <taxon>Dikarya</taxon>
        <taxon>Ascomycota</taxon>
        <taxon>Pezizomycotina</taxon>
        <taxon>Dothideomycetes</taxon>
        <taxon>Pleosporomycetidae</taxon>
        <taxon>Pleosporales</taxon>
        <taxon>Pleosporineae</taxon>
        <taxon>Pleosporaceae</taxon>
        <taxon>Alternaria</taxon>
        <taxon>Alternaria sect. Panax</taxon>
    </lineage>
</organism>
<evidence type="ECO:0000313" key="4">
    <source>
        <dbReference type="Proteomes" id="UP001199106"/>
    </source>
</evidence>
<dbReference type="Proteomes" id="UP001199106">
    <property type="component" value="Unassembled WGS sequence"/>
</dbReference>
<feature type="domain" description="Tandem CCCH zinc finger" evidence="2">
    <location>
        <begin position="263"/>
        <end position="312"/>
    </location>
</feature>
<accession>A0AAD4FFC4</accession>
<reference evidence="3" key="1">
    <citation type="submission" date="2021-07" db="EMBL/GenBank/DDBJ databases">
        <title>Genome Resource of American Ginseng Black Spot Pathogen Alternaria panax.</title>
        <authorList>
            <person name="Qiu C."/>
            <person name="Wang W."/>
            <person name="Liu Z."/>
        </authorList>
    </citation>
    <scope>NUCLEOTIDE SEQUENCE</scope>
    <source>
        <strain evidence="3">BNCC115425</strain>
    </source>
</reference>
<proteinExistence type="predicted"/>
<evidence type="ECO:0000259" key="1">
    <source>
        <dbReference type="Pfam" id="PF25540"/>
    </source>
</evidence>
<comment type="caution">
    <text evidence="3">The sequence shown here is derived from an EMBL/GenBank/DDBJ whole genome shotgun (WGS) entry which is preliminary data.</text>
</comment>
<name>A0AAD4FFC4_9PLEO</name>
<dbReference type="InterPro" id="IPR057654">
    <property type="entry name" value="Znf-CCCH_tandem"/>
</dbReference>
<evidence type="ECO:0000259" key="2">
    <source>
        <dbReference type="Pfam" id="PF25543"/>
    </source>
</evidence>
<dbReference type="EMBL" id="JAANER010000005">
    <property type="protein sequence ID" value="KAG9188948.1"/>
    <property type="molecule type" value="Genomic_DNA"/>
</dbReference>
<protein>
    <submittedName>
        <fullName evidence="3">Uncharacterized protein</fullName>
    </submittedName>
</protein>
<dbReference type="PANTHER" id="PTHR37543">
    <property type="entry name" value="CCCH ZINC FINGER DNA BINDING PROTEIN (AFU_ORTHOLOGUE AFUA_5G12760)"/>
    <property type="match status" value="1"/>
</dbReference>
<dbReference type="PANTHER" id="PTHR37543:SF1">
    <property type="entry name" value="CCCH ZINC FINGER DNA BINDING PROTEIN (AFU_ORTHOLOGUE AFUA_5G12760)"/>
    <property type="match status" value="1"/>
</dbReference>
<gene>
    <name evidence="3" type="ORF">G6011_05816</name>
</gene>
<dbReference type="Pfam" id="PF25540">
    <property type="entry name" value="DUF7923"/>
    <property type="match status" value="1"/>
</dbReference>
<feature type="domain" description="DUF7923" evidence="1">
    <location>
        <begin position="55"/>
        <end position="233"/>
    </location>
</feature>
<sequence>MASSKKIAELVARLRNLADGISTDGNDDPREKSRNALRKAAVDLEQDIVKSHPHDDSYVLVLIDAHSHPFNKEIFYRSTDQSYPALDREQPLNAKKRLYEAVRTHLIRLSPTIPLGTSRIVVRIYANTIKLENDLLYPLQQFAVQFSSLDSDFDFFSVGDEAMVELKVVDALEAARKDGDCKHVFLAAWRRPVYISMLQTPSRNITLIQGHGMGAGAKFVPLPCDMLSISEIFSKPEEEDVFLSIPSFATGNHIMAILVLKAFRYSVKRTPCARGSDCPLIDCIYGHVCQETNCLKDDPKPCRMRRFHGVDLAFASWVKGKHAPEFPTGGPVQVPGEYAEEVPAESFWF</sequence>
<dbReference type="InterPro" id="IPR057683">
    <property type="entry name" value="DUF7923"/>
</dbReference>
<dbReference type="AlphaFoldDB" id="A0AAD4FFC4"/>
<dbReference type="Pfam" id="PF25543">
    <property type="entry name" value="zf-CCCH_tandem"/>
    <property type="match status" value="1"/>
</dbReference>
<keyword evidence="4" id="KW-1185">Reference proteome</keyword>
<evidence type="ECO:0000313" key="3">
    <source>
        <dbReference type="EMBL" id="KAG9188948.1"/>
    </source>
</evidence>